<dbReference type="InterPro" id="IPR036259">
    <property type="entry name" value="MFS_trans_sf"/>
</dbReference>
<feature type="region of interest" description="Disordered" evidence="6">
    <location>
        <begin position="493"/>
        <end position="518"/>
    </location>
</feature>
<dbReference type="Gene3D" id="1.20.1720.10">
    <property type="entry name" value="Multidrug resistance protein D"/>
    <property type="match status" value="1"/>
</dbReference>
<evidence type="ECO:0000256" key="1">
    <source>
        <dbReference type="ARBA" id="ARBA00004141"/>
    </source>
</evidence>
<organism evidence="9 10">
    <name type="scientific">Ophiostoma piceae (strain UAMH 11346)</name>
    <name type="common">Sap stain fungus</name>
    <dbReference type="NCBI Taxonomy" id="1262450"/>
    <lineage>
        <taxon>Eukaryota</taxon>
        <taxon>Fungi</taxon>
        <taxon>Dikarya</taxon>
        <taxon>Ascomycota</taxon>
        <taxon>Pezizomycotina</taxon>
        <taxon>Sordariomycetes</taxon>
        <taxon>Sordariomycetidae</taxon>
        <taxon>Ophiostomatales</taxon>
        <taxon>Ophiostomataceae</taxon>
        <taxon>Ophiostoma</taxon>
    </lineage>
</organism>
<feature type="transmembrane region" description="Helical" evidence="7">
    <location>
        <begin position="461"/>
        <end position="480"/>
    </location>
</feature>
<feature type="transmembrane region" description="Helical" evidence="7">
    <location>
        <begin position="397"/>
        <end position="423"/>
    </location>
</feature>
<keyword evidence="4 7" id="KW-1133">Transmembrane helix</keyword>
<keyword evidence="5 7" id="KW-0472">Membrane</keyword>
<evidence type="ECO:0000256" key="5">
    <source>
        <dbReference type="ARBA" id="ARBA00023136"/>
    </source>
</evidence>
<evidence type="ECO:0000256" key="3">
    <source>
        <dbReference type="ARBA" id="ARBA00022692"/>
    </source>
</evidence>
<feature type="transmembrane region" description="Helical" evidence="7">
    <location>
        <begin position="75"/>
        <end position="94"/>
    </location>
</feature>
<dbReference type="GO" id="GO:0005886">
    <property type="term" value="C:plasma membrane"/>
    <property type="evidence" value="ECO:0007669"/>
    <property type="project" value="TreeGrafter"/>
</dbReference>
<dbReference type="AlphaFoldDB" id="S3C6F4"/>
<feature type="transmembrane region" description="Helical" evidence="7">
    <location>
        <begin position="292"/>
        <end position="314"/>
    </location>
</feature>
<dbReference type="InterPro" id="IPR020846">
    <property type="entry name" value="MFS_dom"/>
</dbReference>
<dbReference type="PANTHER" id="PTHR23502">
    <property type="entry name" value="MAJOR FACILITATOR SUPERFAMILY"/>
    <property type="match status" value="1"/>
</dbReference>
<dbReference type="STRING" id="1262450.S3C6F4"/>
<dbReference type="eggNOG" id="KOG0255">
    <property type="taxonomic scope" value="Eukaryota"/>
</dbReference>
<dbReference type="Gene3D" id="1.20.1250.20">
    <property type="entry name" value="MFS general substrate transporter like domains"/>
    <property type="match status" value="1"/>
</dbReference>
<comment type="subcellular location">
    <subcellularLocation>
        <location evidence="1">Membrane</location>
        <topology evidence="1">Multi-pass membrane protein</topology>
    </subcellularLocation>
</comment>
<proteinExistence type="predicted"/>
<feature type="domain" description="Major facilitator superfamily (MFS) profile" evidence="8">
    <location>
        <begin position="40"/>
        <end position="489"/>
    </location>
</feature>
<feature type="transmembrane region" description="Helical" evidence="7">
    <location>
        <begin position="435"/>
        <end position="455"/>
    </location>
</feature>
<evidence type="ECO:0000313" key="10">
    <source>
        <dbReference type="Proteomes" id="UP000016923"/>
    </source>
</evidence>
<accession>S3C6F4</accession>
<feature type="transmembrane region" description="Helical" evidence="7">
    <location>
        <begin position="372"/>
        <end position="391"/>
    </location>
</feature>
<feature type="region of interest" description="Disordered" evidence="6">
    <location>
        <begin position="1"/>
        <end position="21"/>
    </location>
</feature>
<keyword evidence="3 7" id="KW-0812">Transmembrane</keyword>
<dbReference type="EMBL" id="KE148151">
    <property type="protein sequence ID" value="EPE07466.1"/>
    <property type="molecule type" value="Genomic_DNA"/>
</dbReference>
<feature type="transmembrane region" description="Helical" evidence="7">
    <location>
        <begin position="38"/>
        <end position="59"/>
    </location>
</feature>
<protein>
    <submittedName>
        <fullName evidence="9">Mfs transporter</fullName>
    </submittedName>
</protein>
<feature type="transmembrane region" description="Helical" evidence="7">
    <location>
        <begin position="326"/>
        <end position="347"/>
    </location>
</feature>
<evidence type="ECO:0000256" key="4">
    <source>
        <dbReference type="ARBA" id="ARBA00022989"/>
    </source>
</evidence>
<feature type="transmembrane region" description="Helical" evidence="7">
    <location>
        <begin position="164"/>
        <end position="186"/>
    </location>
</feature>
<feature type="transmembrane region" description="Helical" evidence="7">
    <location>
        <begin position="198"/>
        <end position="217"/>
    </location>
</feature>
<keyword evidence="10" id="KW-1185">Reference proteome</keyword>
<dbReference type="PANTHER" id="PTHR23502:SF151">
    <property type="entry name" value="MAJOR FACILITATOR SUPERFAMILY (MFS) PROFILE DOMAIN-CONTAINING PROTEIN"/>
    <property type="match status" value="1"/>
</dbReference>
<name>S3C6F4_OPHP1</name>
<dbReference type="OMA" id="AYCCTFL"/>
<keyword evidence="2" id="KW-0813">Transport</keyword>
<dbReference type="HOGENOM" id="CLU_008455_8_4_1"/>
<sequence length="518" mass="54792">MTDPEHNASSPRATAGAPSPPAVVADEPYSIFDHRQRALIVFTASVAATFSGFASNIYFPALPTIATDFNVSSELINLTVTAYLVLQGLAPSLWGPISDARGRRVAYIGTFCVFLGACVGLALCQNYASLVVLRALQSAGSASTIAIGSGVIGDVTTRENRGGFMGIFQAGLLVPVAIGPVIGGALAGSPSLGGWRSVFWFLTIYSGVFLVFLILVLPETLRAMVGNGGCAMQELNVFSRFPLRVYQKRTTALWTRPTPSLSSSAQQKARPALSIDVFGPLRILVSKQAGPVIFFVAIYYAVWQMCITAMSTLFQSQYGLSETHTGLTYIANGVGSVVGTLVTGKLLDRDYKRAAAAAGTGPFPLEKARMRLLPLFAVLQSASILMFGWTIDRNVAIAAPIVSTFITGWCVVSMAGIVSTYLVDVHGGGGAATASLNLARCLLAAGGTSFVMPLIGRIGTGPAFSLCAGVQLLSSVGLVVQWRYGPRWRQEAEAKAKAKQQQDTETENEEPLQAGQEK</sequence>
<evidence type="ECO:0000256" key="6">
    <source>
        <dbReference type="SAM" id="MobiDB-lite"/>
    </source>
</evidence>
<dbReference type="Pfam" id="PF07690">
    <property type="entry name" value="MFS_1"/>
    <property type="match status" value="1"/>
</dbReference>
<evidence type="ECO:0000256" key="2">
    <source>
        <dbReference type="ARBA" id="ARBA00022448"/>
    </source>
</evidence>
<dbReference type="InterPro" id="IPR011701">
    <property type="entry name" value="MFS"/>
</dbReference>
<dbReference type="PROSITE" id="PS50850">
    <property type="entry name" value="MFS"/>
    <property type="match status" value="1"/>
</dbReference>
<feature type="transmembrane region" description="Helical" evidence="7">
    <location>
        <begin position="106"/>
        <end position="128"/>
    </location>
</feature>
<reference evidence="9 10" key="1">
    <citation type="journal article" date="2013" name="BMC Genomics">
        <title>The genome and transcriptome of the pine saprophyte Ophiostoma piceae, and a comparison with the bark beetle-associated pine pathogen Grosmannia clavigera.</title>
        <authorList>
            <person name="Haridas S."/>
            <person name="Wang Y."/>
            <person name="Lim L."/>
            <person name="Massoumi Alamouti S."/>
            <person name="Jackman S."/>
            <person name="Docking R."/>
            <person name="Robertson G."/>
            <person name="Birol I."/>
            <person name="Bohlmann J."/>
            <person name="Breuil C."/>
        </authorList>
    </citation>
    <scope>NUCLEOTIDE SEQUENCE [LARGE SCALE GENOMIC DNA]</scope>
    <source>
        <strain evidence="9 10">UAMH 11346</strain>
    </source>
</reference>
<evidence type="ECO:0000259" key="8">
    <source>
        <dbReference type="PROSITE" id="PS50850"/>
    </source>
</evidence>
<dbReference type="CDD" id="cd17323">
    <property type="entry name" value="MFS_Tpo1_MDR_like"/>
    <property type="match status" value="1"/>
</dbReference>
<gene>
    <name evidence="9" type="ORF">F503_08117</name>
</gene>
<evidence type="ECO:0000256" key="7">
    <source>
        <dbReference type="SAM" id="Phobius"/>
    </source>
</evidence>
<dbReference type="FunFam" id="1.20.1720.10:FF:000009">
    <property type="entry name" value="MFS multidrug transporter"/>
    <property type="match status" value="1"/>
</dbReference>
<feature type="transmembrane region" description="Helical" evidence="7">
    <location>
        <begin position="134"/>
        <end position="152"/>
    </location>
</feature>
<dbReference type="VEuPathDB" id="FungiDB:F503_08117"/>
<feature type="compositionally biased region" description="Basic and acidic residues" evidence="6">
    <location>
        <begin position="493"/>
        <end position="502"/>
    </location>
</feature>
<evidence type="ECO:0000313" key="9">
    <source>
        <dbReference type="EMBL" id="EPE07466.1"/>
    </source>
</evidence>
<dbReference type="OrthoDB" id="440553at2759"/>
<dbReference type="GO" id="GO:0022857">
    <property type="term" value="F:transmembrane transporter activity"/>
    <property type="evidence" value="ECO:0007669"/>
    <property type="project" value="InterPro"/>
</dbReference>
<dbReference type="Proteomes" id="UP000016923">
    <property type="component" value="Unassembled WGS sequence"/>
</dbReference>
<dbReference type="SUPFAM" id="SSF103473">
    <property type="entry name" value="MFS general substrate transporter"/>
    <property type="match status" value="1"/>
</dbReference>